<evidence type="ECO:0000256" key="6">
    <source>
        <dbReference type="ARBA" id="ARBA00022928"/>
    </source>
</evidence>
<evidence type="ECO:0000256" key="5">
    <source>
        <dbReference type="ARBA" id="ARBA00022860"/>
    </source>
</evidence>
<dbReference type="Pfam" id="PF00505">
    <property type="entry name" value="HMG_box"/>
    <property type="match status" value="1"/>
</dbReference>
<sequence length="662" mass="70716">MKVFVIPTSAALKYESRLSEIQEYNNSGAEMDTGVKTERLSPLLHEIKYDIDSIDSPSLPTHGKETKSHAEDYEDPLMRVSYVEEKGSPTTMFSSPNSASHLQVLGSSDDSNLMMTSPDLPGILQVAHRSLHTNDGCYAFISGAVSGDHQTTTSSAASCLPVSASSTSVSSSTSIPNSISNNIASSIPCSIASCLSLSYTCSSEASCSSPSLMSSASSTSSLSGTSTSDAPLVSGLLSRDVNVDILVNNGVSITRHSADYCSTAGDHGVTDPDDAGGSPGATTGGRGPHKLGAGISDAVTKILDDVDWSIIPMANKLVVAPVSRCSGRQKVHVKRPMNAFMVWAQEARRKLSGQHRQVHNAELSKSLGKIWRGMTDDQKRPFIERADQLRQKHKQEYPNYKYQPRRRKENLKTVPGRNSPPPNAQAIGQQQQQQSQHLLNMAQHQPQSPFLGVKNGGLLGASPLSPPHSPSVFRHDDPPQLGETAFVSDCVTADALDIDRAEMNRYLWPDQSIYSQSPQLGGTSSPSGSSPLTLSTTSSPHTLSNSPHSQTSAPSPLAYPTPVQANASSRVIGAPCLYSGPTYCNVSPLIANNSPDTGEAAGSSSPPPATADLVELQPPRRDEPLPSLSAHKGMNPFIPNNIYYSQPYAYNYASYSYATSWQ</sequence>
<feature type="region of interest" description="Disordered" evidence="13">
    <location>
        <begin position="595"/>
        <end position="614"/>
    </location>
</feature>
<dbReference type="OrthoDB" id="6247875at2759"/>
<evidence type="ECO:0000259" key="14">
    <source>
        <dbReference type="PROSITE" id="PS50118"/>
    </source>
</evidence>
<dbReference type="FunFam" id="1.10.30.10:FF:000051">
    <property type="entry name" value="Transcription factor Sox-10"/>
    <property type="match status" value="1"/>
</dbReference>
<dbReference type="CDD" id="cd22031">
    <property type="entry name" value="HMG-box_SoxE"/>
    <property type="match status" value="1"/>
</dbReference>
<proteinExistence type="inferred from homology"/>
<evidence type="ECO:0000256" key="11">
    <source>
        <dbReference type="ARBA" id="ARBA00045821"/>
    </source>
</evidence>
<reference evidence="16" key="1">
    <citation type="submission" date="2025-08" db="UniProtKB">
        <authorList>
            <consortium name="RefSeq"/>
        </authorList>
    </citation>
    <scope>IDENTIFICATION</scope>
    <source>
        <tissue evidence="16">Whole organism</tissue>
    </source>
</reference>
<dbReference type="AlphaFoldDB" id="A0A979FP31"/>
<dbReference type="SMART" id="SM00398">
    <property type="entry name" value="HMG"/>
    <property type="match status" value="1"/>
</dbReference>
<evidence type="ECO:0000313" key="15">
    <source>
        <dbReference type="Proteomes" id="UP000694843"/>
    </source>
</evidence>
<dbReference type="GO" id="GO:0016607">
    <property type="term" value="C:nuclear speck"/>
    <property type="evidence" value="ECO:0007669"/>
    <property type="project" value="UniProtKB-SubCell"/>
</dbReference>
<comment type="similarity">
    <text evidence="2">Belongs to the SRY family.</text>
</comment>
<dbReference type="PANTHER" id="PTHR10270">
    <property type="entry name" value="SOX TRANSCRIPTION FACTOR"/>
    <property type="match status" value="1"/>
</dbReference>
<dbReference type="GO" id="GO:0001228">
    <property type="term" value="F:DNA-binding transcription activator activity, RNA polymerase II-specific"/>
    <property type="evidence" value="ECO:0007669"/>
    <property type="project" value="TreeGrafter"/>
</dbReference>
<gene>
    <name evidence="16" type="primary">LOC108682854</name>
</gene>
<dbReference type="GeneID" id="108682854"/>
<feature type="region of interest" description="Disordered" evidence="13">
    <location>
        <begin position="264"/>
        <end position="289"/>
    </location>
</feature>
<dbReference type="PANTHER" id="PTHR10270:SF161">
    <property type="entry name" value="SEX-DETERMINING REGION Y PROTEIN"/>
    <property type="match status" value="1"/>
</dbReference>
<dbReference type="PROSITE" id="PS50118">
    <property type="entry name" value="HMG_BOX_2"/>
    <property type="match status" value="1"/>
</dbReference>
<keyword evidence="8" id="KW-0010">Activator</keyword>
<evidence type="ECO:0000256" key="2">
    <source>
        <dbReference type="ARBA" id="ARBA00005998"/>
    </source>
</evidence>
<dbReference type="RefSeq" id="XP_047738246.1">
    <property type="nucleotide sequence ID" value="XM_047882290.1"/>
</dbReference>
<feature type="region of interest" description="Disordered" evidence="13">
    <location>
        <begin position="387"/>
        <end position="480"/>
    </location>
</feature>
<feature type="DNA-binding region" description="HMG box" evidence="12">
    <location>
        <begin position="333"/>
        <end position="401"/>
    </location>
</feature>
<feature type="domain" description="HMG box" evidence="14">
    <location>
        <begin position="333"/>
        <end position="401"/>
    </location>
</feature>
<accession>A0A979FP31</accession>
<evidence type="ECO:0000256" key="8">
    <source>
        <dbReference type="ARBA" id="ARBA00023159"/>
    </source>
</evidence>
<dbReference type="InterPro" id="IPR036910">
    <property type="entry name" value="HMG_box_dom_sf"/>
</dbReference>
<dbReference type="GO" id="GO:0007548">
    <property type="term" value="P:sex differentiation"/>
    <property type="evidence" value="ECO:0007669"/>
    <property type="project" value="UniProtKB-KW"/>
</dbReference>
<dbReference type="InterPro" id="IPR009071">
    <property type="entry name" value="HMG_box_dom"/>
</dbReference>
<evidence type="ECO:0000256" key="3">
    <source>
        <dbReference type="ARBA" id="ARBA00019052"/>
    </source>
</evidence>
<name>A0A979FP31_HYAAZ</name>
<evidence type="ECO:0000256" key="10">
    <source>
        <dbReference type="ARBA" id="ARBA00032498"/>
    </source>
</evidence>
<dbReference type="Proteomes" id="UP000694843">
    <property type="component" value="Unplaced"/>
</dbReference>
<evidence type="ECO:0000256" key="7">
    <source>
        <dbReference type="ARBA" id="ARBA00023125"/>
    </source>
</evidence>
<evidence type="ECO:0000256" key="12">
    <source>
        <dbReference type="PROSITE-ProRule" id="PRU00267"/>
    </source>
</evidence>
<dbReference type="GO" id="GO:0030154">
    <property type="term" value="P:cell differentiation"/>
    <property type="evidence" value="ECO:0007669"/>
    <property type="project" value="UniProtKB-KW"/>
</dbReference>
<dbReference type="InterPro" id="IPR050140">
    <property type="entry name" value="SRY-related_HMG-box_TF-like"/>
</dbReference>
<evidence type="ECO:0000313" key="16">
    <source>
        <dbReference type="RefSeq" id="XP_047738246.1"/>
    </source>
</evidence>
<protein>
    <recommendedName>
        <fullName evidence="3">Sex-determining region Y protein</fullName>
    </recommendedName>
    <alternativeName>
        <fullName evidence="10">Testis-determining factor</fullName>
    </alternativeName>
</protein>
<keyword evidence="15" id="KW-1185">Reference proteome</keyword>
<keyword evidence="6" id="KW-0726">Sexual differentiation</keyword>
<comment type="subcellular location">
    <subcellularLocation>
        <location evidence="1">Nucleus speckle</location>
    </subcellularLocation>
</comment>
<feature type="compositionally biased region" description="Basic and acidic residues" evidence="13">
    <location>
        <begin position="387"/>
        <end position="396"/>
    </location>
</feature>
<keyword evidence="4" id="KW-0221">Differentiation</keyword>
<dbReference type="OMA" id="NKMASMA"/>
<organism evidence="15 16">
    <name type="scientific">Hyalella azteca</name>
    <name type="common">Amphipod</name>
    <dbReference type="NCBI Taxonomy" id="294128"/>
    <lineage>
        <taxon>Eukaryota</taxon>
        <taxon>Metazoa</taxon>
        <taxon>Ecdysozoa</taxon>
        <taxon>Arthropoda</taxon>
        <taxon>Crustacea</taxon>
        <taxon>Multicrustacea</taxon>
        <taxon>Malacostraca</taxon>
        <taxon>Eumalacostraca</taxon>
        <taxon>Peracarida</taxon>
        <taxon>Amphipoda</taxon>
        <taxon>Senticaudata</taxon>
        <taxon>Talitrida</taxon>
        <taxon>Talitroidea</taxon>
        <taxon>Hyalellidae</taxon>
        <taxon>Hyalella</taxon>
    </lineage>
</organism>
<feature type="compositionally biased region" description="Low complexity" evidence="13">
    <location>
        <begin position="517"/>
        <end position="549"/>
    </location>
</feature>
<keyword evidence="9" id="KW-0804">Transcription</keyword>
<dbReference type="Gene3D" id="1.10.30.10">
    <property type="entry name" value="High mobility group box domain"/>
    <property type="match status" value="1"/>
</dbReference>
<comment type="function">
    <text evidence="11">Transcriptional regulator that controls a genetic switch in male development. It is necessary and sufficient for initiating male sex determination by directing the development of supporting cell precursors (pre-Sertoli cells) as Sertoli rather than granulosa cells. Involved in different aspects of gene regulation including promoter activation or repression. Binds to the DNA consensus sequence 5'-[AT]AACAA[AT]-3'. SRY HMG box recognizes DNA by partial intercalation in the minor groove and promotes DNA bending. Also involved in pre-mRNA splicing. In male adult brain involved in the maintenance of motor functions of dopaminergic neurons.</text>
</comment>
<dbReference type="GO" id="GO:0000978">
    <property type="term" value="F:RNA polymerase II cis-regulatory region sequence-specific DNA binding"/>
    <property type="evidence" value="ECO:0007669"/>
    <property type="project" value="TreeGrafter"/>
</dbReference>
<evidence type="ECO:0000256" key="13">
    <source>
        <dbReference type="SAM" id="MobiDB-lite"/>
    </source>
</evidence>
<feature type="region of interest" description="Disordered" evidence="13">
    <location>
        <begin position="517"/>
        <end position="561"/>
    </location>
</feature>
<keyword evidence="12" id="KW-0539">Nucleus</keyword>
<feature type="compositionally biased region" description="Gly residues" evidence="13">
    <location>
        <begin position="277"/>
        <end position="286"/>
    </location>
</feature>
<dbReference type="SUPFAM" id="SSF47095">
    <property type="entry name" value="HMG-box"/>
    <property type="match status" value="1"/>
</dbReference>
<dbReference type="GO" id="GO:0005516">
    <property type="term" value="F:calmodulin binding"/>
    <property type="evidence" value="ECO:0007669"/>
    <property type="project" value="UniProtKB-KW"/>
</dbReference>
<evidence type="ECO:0000256" key="9">
    <source>
        <dbReference type="ARBA" id="ARBA00023163"/>
    </source>
</evidence>
<keyword evidence="7 12" id="KW-0238">DNA-binding</keyword>
<evidence type="ECO:0000256" key="1">
    <source>
        <dbReference type="ARBA" id="ARBA00004324"/>
    </source>
</evidence>
<keyword evidence="5" id="KW-0112">Calmodulin-binding</keyword>
<evidence type="ECO:0000256" key="4">
    <source>
        <dbReference type="ARBA" id="ARBA00022782"/>
    </source>
</evidence>